<accession>A0A2N5XVS3</accession>
<dbReference type="InterPro" id="IPR000089">
    <property type="entry name" value="Biotin_lipoyl"/>
</dbReference>
<keyword evidence="3" id="KW-1185">Reference proteome</keyword>
<organism evidence="2 3">
    <name type="scientific">Cohaesibacter celericrescens</name>
    <dbReference type="NCBI Taxonomy" id="2067669"/>
    <lineage>
        <taxon>Bacteria</taxon>
        <taxon>Pseudomonadati</taxon>
        <taxon>Pseudomonadota</taxon>
        <taxon>Alphaproteobacteria</taxon>
        <taxon>Hyphomicrobiales</taxon>
        <taxon>Cohaesibacteraceae</taxon>
    </lineage>
</organism>
<feature type="domain" description="Lipoyl-binding" evidence="1">
    <location>
        <begin position="78"/>
        <end position="129"/>
    </location>
</feature>
<evidence type="ECO:0000259" key="1">
    <source>
        <dbReference type="Pfam" id="PF00364"/>
    </source>
</evidence>
<dbReference type="AlphaFoldDB" id="A0A2N5XVS3"/>
<protein>
    <recommendedName>
        <fullName evidence="1">Lipoyl-binding domain-containing protein</fullName>
    </recommendedName>
</protein>
<proteinExistence type="predicted"/>
<comment type="caution">
    <text evidence="2">The sequence shown here is derived from an EMBL/GenBank/DDBJ whole genome shotgun (WGS) entry which is preliminary data.</text>
</comment>
<dbReference type="EMBL" id="PKUQ01000003">
    <property type="protein sequence ID" value="PLW78599.1"/>
    <property type="molecule type" value="Genomic_DNA"/>
</dbReference>
<dbReference type="InterPro" id="IPR011053">
    <property type="entry name" value="Single_hybrid_motif"/>
</dbReference>
<dbReference type="Proteomes" id="UP000234881">
    <property type="component" value="Unassembled WGS sequence"/>
</dbReference>
<evidence type="ECO:0000313" key="3">
    <source>
        <dbReference type="Proteomes" id="UP000234881"/>
    </source>
</evidence>
<evidence type="ECO:0000313" key="2">
    <source>
        <dbReference type="EMBL" id="PLW78599.1"/>
    </source>
</evidence>
<dbReference type="SUPFAM" id="SSF51230">
    <property type="entry name" value="Single hybrid motif"/>
    <property type="match status" value="1"/>
</dbReference>
<dbReference type="Pfam" id="PF00364">
    <property type="entry name" value="Biotin_lipoyl"/>
    <property type="match status" value="1"/>
</dbReference>
<name>A0A2N5XVS3_9HYPH</name>
<sequence>MTIRSKLEQLKTRFLDIVALAKPSNSHALEIGESTLPFPAGVNGSSRSANSTASKKLVARASGVYLPTHPDQSMPAAQLGDIVTKGDRLGFIKMGPLLTPIVAQIDGSITNICCQSGQTVEYGTVLFEIEPKGTSL</sequence>
<dbReference type="RefSeq" id="WP_101532492.1">
    <property type="nucleotide sequence ID" value="NZ_PKUQ01000003.1"/>
</dbReference>
<dbReference type="CDD" id="cd06850">
    <property type="entry name" value="biotinyl_domain"/>
    <property type="match status" value="1"/>
</dbReference>
<gene>
    <name evidence="2" type="ORF">C0081_03830</name>
</gene>
<dbReference type="Gene3D" id="2.40.50.100">
    <property type="match status" value="1"/>
</dbReference>
<dbReference type="OrthoDB" id="7282653at2"/>
<reference evidence="2 3" key="1">
    <citation type="submission" date="2018-01" db="EMBL/GenBank/DDBJ databases">
        <title>The draft genome sequence of Cohaesibacter sp. H1304.</title>
        <authorList>
            <person name="Wang N.-N."/>
            <person name="Du Z.-J."/>
        </authorList>
    </citation>
    <scope>NUCLEOTIDE SEQUENCE [LARGE SCALE GENOMIC DNA]</scope>
    <source>
        <strain evidence="2 3">H1304</strain>
    </source>
</reference>